<evidence type="ECO:0000256" key="5">
    <source>
        <dbReference type="ARBA" id="ARBA00023098"/>
    </source>
</evidence>
<comment type="subcellular location">
    <subcellularLocation>
        <location evidence="1">Endomembrane system</location>
        <topology evidence="1">Multi-pass membrane protein</topology>
    </subcellularLocation>
</comment>
<feature type="domain" description="Fatty acid hydroxylase" evidence="8">
    <location>
        <begin position="112"/>
        <end position="245"/>
    </location>
</feature>
<dbReference type="PANTHER" id="PTHR21624">
    <property type="entry name" value="STEROL DESATURASE-RELATED PROTEIN"/>
    <property type="match status" value="1"/>
</dbReference>
<reference evidence="9" key="1">
    <citation type="journal article" date="2019" name="PLoS Negl. Trop. Dis.">
        <title>Revisiting the worldwide diversity of Leptospira species in the environment.</title>
        <authorList>
            <person name="Vincent A.T."/>
            <person name="Schiettekatte O."/>
            <person name="Bourhy P."/>
            <person name="Veyrier F.J."/>
            <person name="Picardeau M."/>
        </authorList>
    </citation>
    <scope>NUCLEOTIDE SEQUENCE [LARGE SCALE GENOMIC DNA]</scope>
    <source>
        <strain evidence="9">201702451</strain>
    </source>
</reference>
<evidence type="ECO:0000256" key="1">
    <source>
        <dbReference type="ARBA" id="ARBA00004127"/>
    </source>
</evidence>
<dbReference type="GO" id="GO:0008610">
    <property type="term" value="P:lipid biosynthetic process"/>
    <property type="evidence" value="ECO:0007669"/>
    <property type="project" value="InterPro"/>
</dbReference>
<sequence length="284" mass="33555">MKRFPTVEKHFSLIYSILMLSSILIIVNLPNDYISLTIMGILFIYGVLIRQFEIMYPYDPLWVNGGDDSLDRFYYFINYSIKIGALYLLHLISDFLPRFNIFPNQIPIIFQVLLILLIIDFFVYWVHRLSHVYPILWDLHSIHHSSNRLYFLNGEKRHALHQLLEGMPGLTLVYFMGADVSLISKAFGILAINMFFQHTNWNYNSSFWKRMICTAEVHRWHHRQDYKDAQVNYGAWLRIWDQIFKSSFDAPDSREALGGVGIAEEPHYPKTYSGQFFRGLKKII</sequence>
<keyword evidence="6 7" id="KW-0472">Membrane</keyword>
<dbReference type="GO" id="GO:0012505">
    <property type="term" value="C:endomembrane system"/>
    <property type="evidence" value="ECO:0007669"/>
    <property type="project" value="UniProtKB-SubCell"/>
</dbReference>
<feature type="transmembrane region" description="Helical" evidence="7">
    <location>
        <begin position="36"/>
        <end position="56"/>
    </location>
</feature>
<dbReference type="InterPro" id="IPR006694">
    <property type="entry name" value="Fatty_acid_hydroxylase"/>
</dbReference>
<evidence type="ECO:0000313" key="10">
    <source>
        <dbReference type="Proteomes" id="UP000297567"/>
    </source>
</evidence>
<evidence type="ECO:0000256" key="6">
    <source>
        <dbReference type="ARBA" id="ARBA00023136"/>
    </source>
</evidence>
<evidence type="ECO:0000256" key="7">
    <source>
        <dbReference type="SAM" id="Phobius"/>
    </source>
</evidence>
<keyword evidence="4" id="KW-0560">Oxidoreductase</keyword>
<dbReference type="Pfam" id="PF04116">
    <property type="entry name" value="FA_hydroxylase"/>
    <property type="match status" value="1"/>
</dbReference>
<dbReference type="PANTHER" id="PTHR21624:SF1">
    <property type="entry name" value="ALKYLGLYCEROL MONOOXYGENASE"/>
    <property type="match status" value="1"/>
</dbReference>
<dbReference type="InterPro" id="IPR051689">
    <property type="entry name" value="Sterol_desaturase/TMEM195"/>
</dbReference>
<keyword evidence="3 7" id="KW-1133">Transmembrane helix</keyword>
<evidence type="ECO:0000259" key="8">
    <source>
        <dbReference type="Pfam" id="PF04116"/>
    </source>
</evidence>
<keyword evidence="2 7" id="KW-0812">Transmembrane</keyword>
<dbReference type="GO" id="GO:0005506">
    <property type="term" value="F:iron ion binding"/>
    <property type="evidence" value="ECO:0007669"/>
    <property type="project" value="InterPro"/>
</dbReference>
<feature type="transmembrane region" description="Helical" evidence="7">
    <location>
        <begin position="108"/>
        <end position="127"/>
    </location>
</feature>
<dbReference type="GO" id="GO:0006643">
    <property type="term" value="P:membrane lipid metabolic process"/>
    <property type="evidence" value="ECO:0007669"/>
    <property type="project" value="TreeGrafter"/>
</dbReference>
<evidence type="ECO:0000256" key="2">
    <source>
        <dbReference type="ARBA" id="ARBA00022692"/>
    </source>
</evidence>
<dbReference type="Proteomes" id="UP000297567">
    <property type="component" value="Unassembled WGS sequence"/>
</dbReference>
<dbReference type="GO" id="GO:0050479">
    <property type="term" value="F:glyceryl-ether monooxygenase activity"/>
    <property type="evidence" value="ECO:0007669"/>
    <property type="project" value="TreeGrafter"/>
</dbReference>
<gene>
    <name evidence="9" type="ORF">EHQ62_10970</name>
</gene>
<comment type="caution">
    <text evidence="9">The sequence shown here is derived from an EMBL/GenBank/DDBJ whole genome shotgun (WGS) entry which is preliminary data.</text>
</comment>
<dbReference type="GO" id="GO:0016020">
    <property type="term" value="C:membrane"/>
    <property type="evidence" value="ECO:0007669"/>
    <property type="project" value="GOC"/>
</dbReference>
<evidence type="ECO:0000313" key="9">
    <source>
        <dbReference type="EMBL" id="TGL65102.1"/>
    </source>
</evidence>
<proteinExistence type="predicted"/>
<feature type="transmembrane region" description="Helical" evidence="7">
    <location>
        <begin position="12"/>
        <end position="29"/>
    </location>
</feature>
<keyword evidence="10" id="KW-1185">Reference proteome</keyword>
<name>A0A4Z0ZRX5_9LEPT</name>
<dbReference type="EMBL" id="RQGH01000026">
    <property type="protein sequence ID" value="TGL65102.1"/>
    <property type="molecule type" value="Genomic_DNA"/>
</dbReference>
<dbReference type="RefSeq" id="WP_135642753.1">
    <property type="nucleotide sequence ID" value="NZ_RQGH01000026.1"/>
</dbReference>
<evidence type="ECO:0000256" key="3">
    <source>
        <dbReference type="ARBA" id="ARBA00022989"/>
    </source>
</evidence>
<feature type="transmembrane region" description="Helical" evidence="7">
    <location>
        <begin position="76"/>
        <end position="96"/>
    </location>
</feature>
<keyword evidence="5" id="KW-0443">Lipid metabolism</keyword>
<protein>
    <submittedName>
        <fullName evidence="9">Sterol desaturase family protein</fullName>
    </submittedName>
</protein>
<dbReference type="AlphaFoldDB" id="A0A4Z0ZRX5"/>
<accession>A0A4Z0ZRX5</accession>
<organism evidence="9 10">
    <name type="scientific">Leptospira jelokensis</name>
    <dbReference type="NCBI Taxonomy" id="2484931"/>
    <lineage>
        <taxon>Bacteria</taxon>
        <taxon>Pseudomonadati</taxon>
        <taxon>Spirochaetota</taxon>
        <taxon>Spirochaetia</taxon>
        <taxon>Leptospirales</taxon>
        <taxon>Leptospiraceae</taxon>
        <taxon>Leptospira</taxon>
    </lineage>
</organism>
<evidence type="ECO:0000256" key="4">
    <source>
        <dbReference type="ARBA" id="ARBA00023002"/>
    </source>
</evidence>